<dbReference type="AlphaFoldDB" id="A0A165MVA8"/>
<reference evidence="4 5" key="1">
    <citation type="journal article" date="2016" name="Mol. Biol. Evol.">
        <title>Comparative Genomics of Early-Diverging Mushroom-Forming Fungi Provides Insights into the Origins of Lignocellulose Decay Capabilities.</title>
        <authorList>
            <person name="Nagy L.G."/>
            <person name="Riley R."/>
            <person name="Tritt A."/>
            <person name="Adam C."/>
            <person name="Daum C."/>
            <person name="Floudas D."/>
            <person name="Sun H."/>
            <person name="Yadav J.S."/>
            <person name="Pangilinan J."/>
            <person name="Larsson K.H."/>
            <person name="Matsuura K."/>
            <person name="Barry K."/>
            <person name="Labutti K."/>
            <person name="Kuo R."/>
            <person name="Ohm R.A."/>
            <person name="Bhattacharya S.S."/>
            <person name="Shirouzu T."/>
            <person name="Yoshinaga Y."/>
            <person name="Martin F.M."/>
            <person name="Grigoriev I.V."/>
            <person name="Hibbett D.S."/>
        </authorList>
    </citation>
    <scope>NUCLEOTIDE SEQUENCE [LARGE SCALE GENOMIC DNA]</scope>
    <source>
        <strain evidence="4 5">HHB12029</strain>
    </source>
</reference>
<comment type="cofactor">
    <cofactor evidence="1">
        <name>a divalent metal cation</name>
        <dbReference type="ChEBI" id="CHEBI:60240"/>
    </cofactor>
</comment>
<dbReference type="OrthoDB" id="5945905at2759"/>
<name>A0A165MVA8_EXIGL</name>
<evidence type="ECO:0000256" key="1">
    <source>
        <dbReference type="ARBA" id="ARBA00001968"/>
    </source>
</evidence>
<evidence type="ECO:0000313" key="5">
    <source>
        <dbReference type="Proteomes" id="UP000077266"/>
    </source>
</evidence>
<dbReference type="STRING" id="1314781.A0A165MVA8"/>
<feature type="domain" description="DDE Tnp4" evidence="3">
    <location>
        <begin position="185"/>
        <end position="279"/>
    </location>
</feature>
<keyword evidence="5" id="KW-1185">Reference proteome</keyword>
<evidence type="ECO:0000313" key="4">
    <source>
        <dbReference type="EMBL" id="KZV99813.1"/>
    </source>
</evidence>
<proteinExistence type="predicted"/>
<protein>
    <recommendedName>
        <fullName evidence="3">DDE Tnp4 domain-containing protein</fullName>
    </recommendedName>
</protein>
<gene>
    <name evidence="4" type="ORF">EXIGLDRAFT_762278</name>
</gene>
<dbReference type="InParanoid" id="A0A165MVA8"/>
<evidence type="ECO:0000259" key="3">
    <source>
        <dbReference type="Pfam" id="PF13359"/>
    </source>
</evidence>
<organism evidence="4 5">
    <name type="scientific">Exidia glandulosa HHB12029</name>
    <dbReference type="NCBI Taxonomy" id="1314781"/>
    <lineage>
        <taxon>Eukaryota</taxon>
        <taxon>Fungi</taxon>
        <taxon>Dikarya</taxon>
        <taxon>Basidiomycota</taxon>
        <taxon>Agaricomycotina</taxon>
        <taxon>Agaricomycetes</taxon>
        <taxon>Auriculariales</taxon>
        <taxon>Exidiaceae</taxon>
        <taxon>Exidia</taxon>
    </lineage>
</organism>
<dbReference type="PANTHER" id="PTHR34615">
    <property type="entry name" value="PX DOMAIN-CONTAINING PROTEIN"/>
    <property type="match status" value="1"/>
</dbReference>
<dbReference type="EMBL" id="KV425906">
    <property type="protein sequence ID" value="KZV99813.1"/>
    <property type="molecule type" value="Genomic_DNA"/>
</dbReference>
<keyword evidence="2" id="KW-0479">Metal-binding</keyword>
<dbReference type="PANTHER" id="PTHR34615:SF1">
    <property type="entry name" value="PX DOMAIN-CONTAINING PROTEIN"/>
    <property type="match status" value="1"/>
</dbReference>
<dbReference type="Proteomes" id="UP000077266">
    <property type="component" value="Unassembled WGS sequence"/>
</dbReference>
<dbReference type="InterPro" id="IPR027806">
    <property type="entry name" value="HARBI1_dom"/>
</dbReference>
<sequence>MSVNETNWNLNRATLDVLHEGLCNVHALATDIGSAVNNHTTILGNIISELDMFRFKTAVSIAEVTKFKEQFRFSKADVERLVDHLDLPARVHGDNNCSAPAAEALLMLLRCLSEPARLSDIELSFGWERTRLSRIARATVFFLYKRWKHILYFDADCLTGDKLTEFALAVEAQGAPLTNCVAMLDGRRRKCCRPSRNQRLLFNGWCRYCCLAYHTLTTPDGIHVHVFGPIKGRRHDWTIFKESGLPDLLRRHFDDSAGNAMVIYGDPAYGLSPHLISPFLGDNLP</sequence>
<dbReference type="Pfam" id="PF13359">
    <property type="entry name" value="DDE_Tnp_4"/>
    <property type="match status" value="1"/>
</dbReference>
<dbReference type="GO" id="GO:0046872">
    <property type="term" value="F:metal ion binding"/>
    <property type="evidence" value="ECO:0007669"/>
    <property type="project" value="UniProtKB-KW"/>
</dbReference>
<accession>A0A165MVA8</accession>
<evidence type="ECO:0000256" key="2">
    <source>
        <dbReference type="ARBA" id="ARBA00022723"/>
    </source>
</evidence>